<proteinExistence type="predicted"/>
<sequence>MYSNYDIAEAVHISNELSPAIQKSYTLAEYDLGVDGRYRTDRSEDDFDF</sequence>
<dbReference type="Proteomes" id="UP000055048">
    <property type="component" value="Unassembled WGS sequence"/>
</dbReference>
<dbReference type="AlphaFoldDB" id="A0A0V0TXZ5"/>
<protein>
    <submittedName>
        <fullName evidence="1">Uncharacterized protein</fullName>
    </submittedName>
</protein>
<evidence type="ECO:0000313" key="2">
    <source>
        <dbReference type="Proteomes" id="UP000055048"/>
    </source>
</evidence>
<reference evidence="1 2" key="1">
    <citation type="submission" date="2015-01" db="EMBL/GenBank/DDBJ databases">
        <title>Evolution of Trichinella species and genotypes.</title>
        <authorList>
            <person name="Korhonen P.K."/>
            <person name="Edoardo P."/>
            <person name="Giuseppe L.R."/>
            <person name="Gasser R.B."/>
        </authorList>
    </citation>
    <scope>NUCLEOTIDE SEQUENCE [LARGE SCALE GENOMIC DNA]</scope>
    <source>
        <strain evidence="1">ISS417</strain>
    </source>
</reference>
<dbReference type="EMBL" id="JYDJ01000108">
    <property type="protein sequence ID" value="KRX43898.1"/>
    <property type="molecule type" value="Genomic_DNA"/>
</dbReference>
<name>A0A0V0TXZ5_9BILA</name>
<organism evidence="1 2">
    <name type="scientific">Trichinella murrelli</name>
    <dbReference type="NCBI Taxonomy" id="144512"/>
    <lineage>
        <taxon>Eukaryota</taxon>
        <taxon>Metazoa</taxon>
        <taxon>Ecdysozoa</taxon>
        <taxon>Nematoda</taxon>
        <taxon>Enoplea</taxon>
        <taxon>Dorylaimia</taxon>
        <taxon>Trichinellida</taxon>
        <taxon>Trichinellidae</taxon>
        <taxon>Trichinella</taxon>
    </lineage>
</organism>
<evidence type="ECO:0000313" key="1">
    <source>
        <dbReference type="EMBL" id="KRX43898.1"/>
    </source>
</evidence>
<gene>
    <name evidence="1" type="ORF">T05_2166</name>
</gene>
<comment type="caution">
    <text evidence="1">The sequence shown here is derived from an EMBL/GenBank/DDBJ whole genome shotgun (WGS) entry which is preliminary data.</text>
</comment>
<accession>A0A0V0TXZ5</accession>
<keyword evidence="2" id="KW-1185">Reference proteome</keyword>